<name>A0A2U2AC84_9GAMM</name>
<feature type="domain" description="Trimeric autotransporter adhesin YadA-like stalk" evidence="1">
    <location>
        <begin position="37"/>
        <end position="75"/>
    </location>
</feature>
<dbReference type="InterPro" id="IPR011049">
    <property type="entry name" value="Serralysin-like_metalloprot_C"/>
</dbReference>
<feature type="non-terminal residue" evidence="2">
    <location>
        <position position="1"/>
    </location>
</feature>
<sequence length="197" mass="19481">NDGVKVGDNVTLGNTGLTIVNGPSVTTSGINAGDKVISNVADGVADSDAVNKGQLDSVQTIANKGLTFAGDSGTPQNFKLGQTVSIVGGETDTTKLVDGKNIGVVVDDEGKLNVKLAKDLNLGADGSVTTGDTVVNNDGVKVGDNVTLGNTGLTIVNGPSVTTSGINAGDKVISNVADGVADSDAVNKGQLDSCRVG</sequence>
<accession>A0A2U2AC84</accession>
<proteinExistence type="predicted"/>
<gene>
    <name evidence="2" type="ORF">DC083_10095</name>
</gene>
<protein>
    <recommendedName>
        <fullName evidence="1">Trimeric autotransporter adhesin YadA-like stalk domain-containing protein</fullName>
    </recommendedName>
</protein>
<dbReference type="InterPro" id="IPR008635">
    <property type="entry name" value="Coiled_stalk_dom"/>
</dbReference>
<evidence type="ECO:0000313" key="2">
    <source>
        <dbReference type="EMBL" id="PWD80263.1"/>
    </source>
</evidence>
<dbReference type="Gene3D" id="2.20.70.140">
    <property type="match status" value="2"/>
</dbReference>
<dbReference type="EMBL" id="QEWQ01000030">
    <property type="protein sequence ID" value="PWD80263.1"/>
    <property type="molecule type" value="Genomic_DNA"/>
</dbReference>
<comment type="caution">
    <text evidence="2">The sequence shown here is derived from an EMBL/GenBank/DDBJ whole genome shotgun (WGS) entry which is preliminary data.</text>
</comment>
<feature type="domain" description="Trimeric autotransporter adhesin YadA-like stalk" evidence="1">
    <location>
        <begin position="173"/>
        <end position="193"/>
    </location>
</feature>
<feature type="non-terminal residue" evidence="2">
    <location>
        <position position="197"/>
    </location>
</feature>
<dbReference type="AlphaFoldDB" id="A0A2U2AC84"/>
<dbReference type="GO" id="GO:0019867">
    <property type="term" value="C:outer membrane"/>
    <property type="evidence" value="ECO:0007669"/>
    <property type="project" value="InterPro"/>
</dbReference>
<reference evidence="3" key="1">
    <citation type="submission" date="2018-05" db="EMBL/GenBank/DDBJ databases">
        <title>Ignatzschineria dubaiensis sp. nov., isolated from necrotic foot tissues of dromedaries (Camelus dromedarius) and associated maggots in Dubai, United Arab Emirates.</title>
        <authorList>
            <person name="Tsang C.C."/>
            <person name="Tang J.Y.M."/>
            <person name="Fong J.Y.H."/>
            <person name="Kinne J."/>
            <person name="Lee H.H."/>
            <person name="Joseph M."/>
            <person name="Jose S."/>
            <person name="Schuster R.K."/>
            <person name="Tang Y."/>
            <person name="Sivakumar S."/>
            <person name="Chen J.H.K."/>
            <person name="Teng J.L.L."/>
            <person name="Lau S.K.P."/>
            <person name="Wernery U."/>
            <person name="Woo P.C.Y."/>
        </authorList>
    </citation>
    <scope>NUCLEOTIDE SEQUENCE [LARGE SCALE GENOMIC DNA]</scope>
    <source>
        <strain evidence="3">KCTC 22644</strain>
    </source>
</reference>
<dbReference type="Proteomes" id="UP000245020">
    <property type="component" value="Unassembled WGS sequence"/>
</dbReference>
<evidence type="ECO:0000313" key="3">
    <source>
        <dbReference type="Proteomes" id="UP000245020"/>
    </source>
</evidence>
<dbReference type="Gene3D" id="6.10.250.2040">
    <property type="match status" value="1"/>
</dbReference>
<keyword evidence="3" id="KW-1185">Reference proteome</keyword>
<dbReference type="Pfam" id="PF05662">
    <property type="entry name" value="YadA_stalk"/>
    <property type="match status" value="2"/>
</dbReference>
<evidence type="ECO:0000259" key="1">
    <source>
        <dbReference type="Pfam" id="PF05662"/>
    </source>
</evidence>
<dbReference type="SUPFAM" id="SSF101967">
    <property type="entry name" value="Adhesin YadA, collagen-binding domain"/>
    <property type="match status" value="2"/>
</dbReference>
<organism evidence="2 3">
    <name type="scientific">Ignatzschineria ureiclastica</name>
    <dbReference type="NCBI Taxonomy" id="472582"/>
    <lineage>
        <taxon>Bacteria</taxon>
        <taxon>Pseudomonadati</taxon>
        <taxon>Pseudomonadota</taxon>
        <taxon>Gammaproteobacteria</taxon>
        <taxon>Cardiobacteriales</taxon>
        <taxon>Ignatzschineriaceae</taxon>
        <taxon>Ignatzschineria</taxon>
    </lineage>
</organism>